<organism evidence="1 3">
    <name type="scientific">Treponema socranskii subsp. socranskii VPI DR56BR1116 = ATCC 35536</name>
    <dbReference type="NCBI Taxonomy" id="1125725"/>
    <lineage>
        <taxon>Bacteria</taxon>
        <taxon>Pseudomonadati</taxon>
        <taxon>Spirochaetota</taxon>
        <taxon>Spirochaetia</taxon>
        <taxon>Spirochaetales</taxon>
        <taxon>Treponemataceae</taxon>
        <taxon>Treponema</taxon>
    </lineage>
</organism>
<proteinExistence type="predicted"/>
<dbReference type="AlphaFoldDB" id="U1FNB7"/>
<comment type="caution">
    <text evidence="1">The sequence shown here is derived from an EMBL/GenBank/DDBJ whole genome shotgun (WGS) entry which is preliminary data.</text>
</comment>
<keyword evidence="4" id="KW-1185">Reference proteome</keyword>
<evidence type="ECO:0000313" key="2">
    <source>
        <dbReference type="EMBL" id="ERK04599.1"/>
    </source>
</evidence>
<name>U1FNB7_TRESO</name>
<dbReference type="EMBL" id="AUZJ01000013">
    <property type="protein sequence ID" value="ERF61373.1"/>
    <property type="molecule type" value="Genomic_DNA"/>
</dbReference>
<accession>U1FNB7</accession>
<evidence type="ECO:0000313" key="4">
    <source>
        <dbReference type="Proteomes" id="UP000016646"/>
    </source>
</evidence>
<evidence type="ECO:0000313" key="1">
    <source>
        <dbReference type="EMBL" id="ERF61373.1"/>
    </source>
</evidence>
<sequence length="47" mass="5594">MLSRRGKGGFRTRRYCMHGNVRMATCMFLKNKKEAEASFFHVMIFTF</sequence>
<protein>
    <submittedName>
        <fullName evidence="1">Uncharacterized protein</fullName>
    </submittedName>
</protein>
<dbReference type="Proteomes" id="UP000016412">
    <property type="component" value="Unassembled WGS sequence"/>
</dbReference>
<dbReference type="EMBL" id="AVQI01000020">
    <property type="protein sequence ID" value="ERK04599.1"/>
    <property type="molecule type" value="Genomic_DNA"/>
</dbReference>
<evidence type="ECO:0000313" key="3">
    <source>
        <dbReference type="Proteomes" id="UP000016412"/>
    </source>
</evidence>
<dbReference type="Proteomes" id="UP000016646">
    <property type="component" value="Unassembled WGS sequence"/>
</dbReference>
<gene>
    <name evidence="2" type="ORF">HMPREF0860_0844</name>
    <name evidence="1" type="ORF">HMPREF1325_2110</name>
</gene>
<dbReference type="PATRIC" id="fig|1125725.3.peg.552"/>
<reference evidence="3 4" key="1">
    <citation type="submission" date="2013-08" db="EMBL/GenBank/DDBJ databases">
        <authorList>
            <person name="Durkin A.S."/>
            <person name="Haft D.R."/>
            <person name="McCorrison J."/>
            <person name="Torralba M."/>
            <person name="Gillis M."/>
            <person name="Haft D.H."/>
            <person name="Methe B."/>
            <person name="Sutton G."/>
            <person name="Nelson K.E."/>
        </authorList>
    </citation>
    <scope>NUCLEOTIDE SEQUENCE [LARGE SCALE GENOMIC DNA]</scope>
    <source>
        <strain evidence="2 4">ATCC 35536</strain>
        <strain evidence="1 3">VPI DR56BR1116</strain>
    </source>
</reference>
<dbReference type="STRING" id="1125725.HMPREF1325_2110"/>